<evidence type="ECO:0000313" key="6">
    <source>
        <dbReference type="Proteomes" id="UP000293874"/>
    </source>
</evidence>
<dbReference type="AlphaFoldDB" id="A0A4Q7MAQ8"/>
<dbReference type="OrthoDB" id="621114at2"/>
<dbReference type="EMBL" id="SGXA01000007">
    <property type="protein sequence ID" value="RZS63898.1"/>
    <property type="molecule type" value="Genomic_DNA"/>
</dbReference>
<dbReference type="Pfam" id="PF16323">
    <property type="entry name" value="DUF4959"/>
    <property type="match status" value="1"/>
</dbReference>
<feature type="domain" description="DUF4959" evidence="2">
    <location>
        <begin position="19"/>
        <end position="122"/>
    </location>
</feature>
<dbReference type="InterPro" id="IPR032527">
    <property type="entry name" value="DUF4959"/>
</dbReference>
<dbReference type="Gene3D" id="2.60.120.260">
    <property type="entry name" value="Galactose-binding domain-like"/>
    <property type="match status" value="1"/>
</dbReference>
<evidence type="ECO:0000259" key="2">
    <source>
        <dbReference type="Pfam" id="PF16323"/>
    </source>
</evidence>
<dbReference type="RefSeq" id="WP_130544472.1">
    <property type="nucleotide sequence ID" value="NZ_CP042431.1"/>
</dbReference>
<evidence type="ECO:0000259" key="3">
    <source>
        <dbReference type="Pfam" id="PF16391"/>
    </source>
</evidence>
<dbReference type="Pfam" id="PF16391">
    <property type="entry name" value="DUF5000"/>
    <property type="match status" value="1"/>
</dbReference>
<dbReference type="Proteomes" id="UP000293874">
    <property type="component" value="Unassembled WGS sequence"/>
</dbReference>
<name>A0A4Q7MAQ8_9BACT</name>
<sequence>MCAPKNIMLLLLVALTVFACKEELIGPPGGDGKGPGPVSNVSVENLPGAAKLTYTLPSDPDLMYVVAEFSPRTNSNRDVKSSFYNNSLVVDGFGESKPFEVRLYAVDKEEKRSEPVIVTVNPATPPIQKVYASVELKEDFGGLNVRFKNPDGGNIVFSVMKKNSGSEFQEIQKYYTKDTAGTFSVRGMPSEPVTFGVVLRDRWDNHSDTLTADLTPIYEVQVPDNTITLKKMTGDVFTPRSPWKWEWIWDGIIEHTANKFLVTQVGTGMPQSFTMDLGKTYKLSRYKYWQRTDASYYAQGPQYWELYGSNDPNPDGSFDASWVKLLSCEHVKPSGLPPGENTAEDLEKLKAGLEFNFPLDAPPCRYIRWKTLSSWAGTDFQVLGDIIVYGNDQ</sequence>
<dbReference type="Pfam" id="PF17166">
    <property type="entry name" value="DUF5126"/>
    <property type="match status" value="1"/>
</dbReference>
<dbReference type="PROSITE" id="PS51257">
    <property type="entry name" value="PROKAR_LIPOPROTEIN"/>
    <property type="match status" value="1"/>
</dbReference>
<feature type="domain" description="DUF5000" evidence="3">
    <location>
        <begin position="249"/>
        <end position="390"/>
    </location>
</feature>
<accession>A0A4Q7MAQ8</accession>
<reference evidence="5 6" key="1">
    <citation type="submission" date="2019-02" db="EMBL/GenBank/DDBJ databases">
        <title>Genomic Encyclopedia of Type Strains, Phase IV (KMG-IV): sequencing the most valuable type-strain genomes for metagenomic binning, comparative biology and taxonomic classification.</title>
        <authorList>
            <person name="Goeker M."/>
        </authorList>
    </citation>
    <scope>NUCLEOTIDE SEQUENCE [LARGE SCALE GENOMIC DNA]</scope>
    <source>
        <strain evidence="5 6">DSM 18116</strain>
    </source>
</reference>
<dbReference type="SUPFAM" id="SSF49785">
    <property type="entry name" value="Galactose-binding domain-like"/>
    <property type="match status" value="1"/>
</dbReference>
<keyword evidence="1" id="KW-0732">Signal</keyword>
<evidence type="ECO:0000256" key="1">
    <source>
        <dbReference type="SAM" id="SignalP"/>
    </source>
</evidence>
<dbReference type="InterPro" id="IPR032164">
    <property type="entry name" value="DUF5000"/>
</dbReference>
<comment type="caution">
    <text evidence="5">The sequence shown here is derived from an EMBL/GenBank/DDBJ whole genome shotgun (WGS) entry which is preliminary data.</text>
</comment>
<evidence type="ECO:0000313" key="5">
    <source>
        <dbReference type="EMBL" id="RZS63898.1"/>
    </source>
</evidence>
<organism evidence="5 6">
    <name type="scientific">Pseudobacter ginsenosidimutans</name>
    <dbReference type="NCBI Taxonomy" id="661488"/>
    <lineage>
        <taxon>Bacteria</taxon>
        <taxon>Pseudomonadati</taxon>
        <taxon>Bacteroidota</taxon>
        <taxon>Chitinophagia</taxon>
        <taxon>Chitinophagales</taxon>
        <taxon>Chitinophagaceae</taxon>
        <taxon>Pseudobacter</taxon>
    </lineage>
</organism>
<gene>
    <name evidence="5" type="ORF">EV199_5996</name>
</gene>
<dbReference type="InterPro" id="IPR008979">
    <property type="entry name" value="Galactose-bd-like_sf"/>
</dbReference>
<keyword evidence="6" id="KW-1185">Reference proteome</keyword>
<evidence type="ECO:0000259" key="4">
    <source>
        <dbReference type="Pfam" id="PF17166"/>
    </source>
</evidence>
<proteinExistence type="predicted"/>
<feature type="domain" description="DUF5126" evidence="4">
    <location>
        <begin position="124"/>
        <end position="223"/>
    </location>
</feature>
<feature type="signal peptide" evidence="1">
    <location>
        <begin position="1"/>
        <end position="19"/>
    </location>
</feature>
<protein>
    <submittedName>
        <fullName evidence="5">Uncharacterized protein DUF5126</fullName>
    </submittedName>
</protein>
<dbReference type="InterPro" id="IPR033431">
    <property type="entry name" value="DUF5126"/>
</dbReference>
<feature type="chain" id="PRO_5020658555" evidence="1">
    <location>
        <begin position="20"/>
        <end position="393"/>
    </location>
</feature>